<dbReference type="SUPFAM" id="SSF54909">
    <property type="entry name" value="Dimeric alpha+beta barrel"/>
    <property type="match status" value="1"/>
</dbReference>
<comment type="caution">
    <text evidence="3">The sequence shown here is derived from an EMBL/GenBank/DDBJ whole genome shotgun (WGS) entry which is preliminary data.</text>
</comment>
<reference evidence="3 6" key="1">
    <citation type="submission" date="2022-07" db="EMBL/GenBank/DDBJ databases">
        <authorList>
            <person name="Criscuolo A."/>
        </authorList>
    </citation>
    <scope>NUCLEOTIDE SEQUENCE</scope>
    <source>
        <strain evidence="6">CIP 111951</strain>
        <strain evidence="3">CIP111854</strain>
        <strain evidence="4">CIP111951</strain>
    </source>
</reference>
<gene>
    <name evidence="3" type="ORF">PSECIP111854_03598</name>
    <name evidence="4" type="ORF">PSECIP111951_03629</name>
</gene>
<comment type="similarity">
    <text evidence="1">Belongs to the YciI family.</text>
</comment>
<organism evidence="3 5">
    <name type="scientific">Pseudoalteromonas holothuriae</name>
    <dbReference type="NCBI Taxonomy" id="2963714"/>
    <lineage>
        <taxon>Bacteria</taxon>
        <taxon>Pseudomonadati</taxon>
        <taxon>Pseudomonadota</taxon>
        <taxon>Gammaproteobacteria</taxon>
        <taxon>Alteromonadales</taxon>
        <taxon>Pseudoalteromonadaceae</taxon>
        <taxon>Pseudoalteromonas</taxon>
    </lineage>
</organism>
<name>A0A9W4R3Z1_9GAMM</name>
<evidence type="ECO:0000313" key="3">
    <source>
        <dbReference type="EMBL" id="CAH9065060.1"/>
    </source>
</evidence>
<dbReference type="Gene3D" id="3.30.70.1060">
    <property type="entry name" value="Dimeric alpha+beta barrel"/>
    <property type="match status" value="1"/>
</dbReference>
<dbReference type="Pfam" id="PF03795">
    <property type="entry name" value="YCII"/>
    <property type="match status" value="1"/>
</dbReference>
<dbReference type="PANTHER" id="PTHR33606">
    <property type="entry name" value="PROTEIN YCII"/>
    <property type="match status" value="1"/>
</dbReference>
<dbReference type="Proteomes" id="UP001152467">
    <property type="component" value="Unassembled WGS sequence"/>
</dbReference>
<protein>
    <recommendedName>
        <fullName evidence="2">YCII-related domain-containing protein</fullName>
    </recommendedName>
</protein>
<dbReference type="EMBL" id="CAMAPC010000020">
    <property type="protein sequence ID" value="CAH9065060.1"/>
    <property type="molecule type" value="Genomic_DNA"/>
</dbReference>
<evidence type="ECO:0000313" key="5">
    <source>
        <dbReference type="Proteomes" id="UP001152467"/>
    </source>
</evidence>
<dbReference type="AlphaFoldDB" id="A0A9W4R3Z1"/>
<dbReference type="EMBL" id="CAMAPD010000022">
    <property type="protein sequence ID" value="CAH9066708.1"/>
    <property type="molecule type" value="Genomic_DNA"/>
</dbReference>
<evidence type="ECO:0000313" key="6">
    <source>
        <dbReference type="Proteomes" id="UP001152485"/>
    </source>
</evidence>
<dbReference type="InterPro" id="IPR011008">
    <property type="entry name" value="Dimeric_a/b-barrel"/>
</dbReference>
<evidence type="ECO:0000256" key="1">
    <source>
        <dbReference type="ARBA" id="ARBA00007689"/>
    </source>
</evidence>
<proteinExistence type="inferred from homology"/>
<sequence length="99" mass="11180">MQYIITAYDYVDEEAINRRLAAREQHLAGIRALIKNGNFISGGAILDGSGKMIGSSVHVEFTTRSALDYWLMKDPYVTNKVWESIEVTQALLVPVEQYQ</sequence>
<dbReference type="RefSeq" id="WP_261594927.1">
    <property type="nucleotide sequence ID" value="NZ_CAMAPC010000020.1"/>
</dbReference>
<feature type="domain" description="YCII-related" evidence="2">
    <location>
        <begin position="1"/>
        <end position="89"/>
    </location>
</feature>
<evidence type="ECO:0000259" key="2">
    <source>
        <dbReference type="Pfam" id="PF03795"/>
    </source>
</evidence>
<keyword evidence="5" id="KW-1185">Reference proteome</keyword>
<dbReference type="PANTHER" id="PTHR33606:SF3">
    <property type="entry name" value="PROTEIN YCII"/>
    <property type="match status" value="1"/>
</dbReference>
<dbReference type="InterPro" id="IPR051807">
    <property type="entry name" value="Sec-metab_biosynth-assoc"/>
</dbReference>
<dbReference type="InterPro" id="IPR005545">
    <property type="entry name" value="YCII"/>
</dbReference>
<accession>A0A9W4R3Z1</accession>
<dbReference type="Proteomes" id="UP001152485">
    <property type="component" value="Unassembled WGS sequence"/>
</dbReference>
<evidence type="ECO:0000313" key="4">
    <source>
        <dbReference type="EMBL" id="CAH9066708.1"/>
    </source>
</evidence>